<gene>
    <name evidence="1" type="ORF">EIK79_00900</name>
</gene>
<dbReference type="InterPro" id="IPR004927">
    <property type="entry name" value="MerB"/>
</dbReference>
<dbReference type="Pfam" id="PF03243">
    <property type="entry name" value="MerB"/>
    <property type="match status" value="1"/>
</dbReference>
<dbReference type="Gene3D" id="3.30.450.410">
    <property type="match status" value="1"/>
</dbReference>
<protein>
    <submittedName>
        <fullName evidence="1">Alkylmercury lyase</fullName>
    </submittedName>
</protein>
<evidence type="ECO:0000313" key="2">
    <source>
        <dbReference type="Proteomes" id="UP000282322"/>
    </source>
</evidence>
<organism evidence="1 2">
    <name type="scientific">Halocatena pleomorpha</name>
    <dbReference type="NCBI Taxonomy" id="1785090"/>
    <lineage>
        <taxon>Archaea</taxon>
        <taxon>Methanobacteriati</taxon>
        <taxon>Methanobacteriota</taxon>
        <taxon>Stenosarchaea group</taxon>
        <taxon>Halobacteria</taxon>
        <taxon>Halobacteriales</taxon>
        <taxon>Natronomonadaceae</taxon>
        <taxon>Halocatena</taxon>
    </lineage>
</organism>
<dbReference type="SUPFAM" id="SSF160387">
    <property type="entry name" value="NosL/MerB-like"/>
    <property type="match status" value="1"/>
</dbReference>
<reference evidence="1 2" key="1">
    <citation type="submission" date="2018-11" db="EMBL/GenBank/DDBJ databases">
        <title>Taxonoimc description of Halomarina strain SPP-AMP-1.</title>
        <authorList>
            <person name="Pal Y."/>
            <person name="Srinivasana K."/>
            <person name="Verma A."/>
            <person name="Kumar P."/>
        </authorList>
    </citation>
    <scope>NUCLEOTIDE SEQUENCE [LARGE SCALE GENOMIC DNA]</scope>
    <source>
        <strain evidence="1 2">SPP-AMP-1</strain>
    </source>
</reference>
<dbReference type="Proteomes" id="UP000282322">
    <property type="component" value="Unassembled WGS sequence"/>
</dbReference>
<dbReference type="RefSeq" id="WP_124953257.1">
    <property type="nucleotide sequence ID" value="NZ_RRCH01000002.1"/>
</dbReference>
<dbReference type="EMBL" id="RRCH01000002">
    <property type="protein sequence ID" value="RRJ34087.1"/>
    <property type="molecule type" value="Genomic_DNA"/>
</dbReference>
<comment type="caution">
    <text evidence="1">The sequence shown here is derived from an EMBL/GenBank/DDBJ whole genome shotgun (WGS) entry which is preliminary data.</text>
</comment>
<accession>A0A3P3RKL8</accession>
<name>A0A3P3RKL8_9EURY</name>
<proteinExistence type="predicted"/>
<evidence type="ECO:0000313" key="1">
    <source>
        <dbReference type="EMBL" id="RRJ34087.1"/>
    </source>
</evidence>
<dbReference type="AlphaFoldDB" id="A0A3P3RKL8"/>
<dbReference type="OrthoDB" id="232973at2157"/>
<keyword evidence="2" id="KW-1185">Reference proteome</keyword>
<dbReference type="InterPro" id="IPR053717">
    <property type="entry name" value="MerB_lyase_sf"/>
</dbReference>
<dbReference type="GO" id="GO:0018836">
    <property type="term" value="F:alkylmercury lyase activity"/>
    <property type="evidence" value="ECO:0007669"/>
    <property type="project" value="InterPro"/>
</dbReference>
<sequence length="211" mass="22722">MSDRACDCCESASEQANKRTDSHDRWLSERPVTNARLPPDMARRMKQLLDAESLETLGDFVRKLRDAASGTITIDDLCHASTETPHRATVGSETYHFLCFYDGVALTYLVDKPVTIQTESPAGKRIEMRATPDGSIEITPADAVMSFGVAADVEIPGPAGPIEEVVYKAVCPYVKAFPSRETYESWAAGVGAATVGMVLPDGVPIAAALVD</sequence>
<keyword evidence="1" id="KW-0456">Lyase</keyword>